<evidence type="ECO:0000313" key="2">
    <source>
        <dbReference type="EMBL" id="KAJ8041759.1"/>
    </source>
</evidence>
<dbReference type="Proteomes" id="UP001152320">
    <property type="component" value="Chromosome 5"/>
</dbReference>
<sequence>MMFGAAVRRSVIVAVQRQLRKSASNYQCRQMTSSGGEITSNFQEVNGVNFHYQTVGQGDHVLLLMPGALGSSKSDFQPQFEKLNREKFHLVGIDPRGYGKSRPPDREFPMDFYNLDAKDAGDLMAALGHTKYSVLGWSDGGISAVILAAEYHDSIRKVVLWGSNAYFTERDIELFEVTRDINNWSERMKAPMVEQYGEDYFRKTWAGWVDCVTNMVNEKKDGDVCMSECRRIHRPTLILHGDKDPMVPPEHPVYLQRNIRGSRLVRFPDGKHNIHLRYADEFNRHVEDFLLKEE</sequence>
<gene>
    <name evidence="2" type="ORF">HOLleu_12663</name>
</gene>
<dbReference type="InterPro" id="IPR000073">
    <property type="entry name" value="AB_hydrolase_1"/>
</dbReference>
<dbReference type="InterPro" id="IPR029058">
    <property type="entry name" value="AB_hydrolase_fold"/>
</dbReference>
<dbReference type="GO" id="GO:0017171">
    <property type="term" value="F:serine hydrolase activity"/>
    <property type="evidence" value="ECO:0007669"/>
    <property type="project" value="TreeGrafter"/>
</dbReference>
<evidence type="ECO:0000313" key="3">
    <source>
        <dbReference type="Proteomes" id="UP001152320"/>
    </source>
</evidence>
<evidence type="ECO:0000259" key="1">
    <source>
        <dbReference type="Pfam" id="PF00561"/>
    </source>
</evidence>
<dbReference type="OrthoDB" id="19657at2759"/>
<dbReference type="SUPFAM" id="SSF53474">
    <property type="entry name" value="alpha/beta-Hydrolases"/>
    <property type="match status" value="1"/>
</dbReference>
<name>A0A9Q1HD44_HOLLE</name>
<proteinExistence type="predicted"/>
<dbReference type="EMBL" id="JAIZAY010000005">
    <property type="protein sequence ID" value="KAJ8041759.1"/>
    <property type="molecule type" value="Genomic_DNA"/>
</dbReference>
<protein>
    <submittedName>
        <fullName evidence="2">Valacyclovir hydrolase</fullName>
    </submittedName>
</protein>
<comment type="caution">
    <text evidence="2">The sequence shown here is derived from an EMBL/GenBank/DDBJ whole genome shotgun (WGS) entry which is preliminary data.</text>
</comment>
<keyword evidence="3" id="KW-1185">Reference proteome</keyword>
<reference evidence="2" key="1">
    <citation type="submission" date="2021-10" db="EMBL/GenBank/DDBJ databases">
        <title>Tropical sea cucumber genome reveals ecological adaptation and Cuvierian tubules defense mechanism.</title>
        <authorList>
            <person name="Chen T."/>
        </authorList>
    </citation>
    <scope>NUCLEOTIDE SEQUENCE</scope>
    <source>
        <strain evidence="2">Nanhai2018</strain>
        <tissue evidence="2">Muscle</tissue>
    </source>
</reference>
<dbReference type="AlphaFoldDB" id="A0A9Q1HD44"/>
<keyword evidence="2" id="KW-0378">Hydrolase</keyword>
<dbReference type="PANTHER" id="PTHR46331">
    <property type="entry name" value="VALACYCLOVIR HYDROLASE"/>
    <property type="match status" value="1"/>
</dbReference>
<organism evidence="2 3">
    <name type="scientific">Holothuria leucospilota</name>
    <name type="common">Black long sea cucumber</name>
    <name type="synonym">Mertensiothuria leucospilota</name>
    <dbReference type="NCBI Taxonomy" id="206669"/>
    <lineage>
        <taxon>Eukaryota</taxon>
        <taxon>Metazoa</taxon>
        <taxon>Echinodermata</taxon>
        <taxon>Eleutherozoa</taxon>
        <taxon>Echinozoa</taxon>
        <taxon>Holothuroidea</taxon>
        <taxon>Aspidochirotacea</taxon>
        <taxon>Aspidochirotida</taxon>
        <taxon>Holothuriidae</taxon>
        <taxon>Holothuria</taxon>
    </lineage>
</organism>
<feature type="domain" description="AB hydrolase-1" evidence="1">
    <location>
        <begin position="61"/>
        <end position="169"/>
    </location>
</feature>
<feature type="domain" description="AB hydrolase-1" evidence="1">
    <location>
        <begin position="225"/>
        <end position="276"/>
    </location>
</feature>
<dbReference type="Gene3D" id="3.40.50.1820">
    <property type="entry name" value="alpha/beta hydrolase"/>
    <property type="match status" value="1"/>
</dbReference>
<accession>A0A9Q1HD44</accession>
<dbReference type="Pfam" id="PF00561">
    <property type="entry name" value="Abhydrolase_1"/>
    <property type="match status" value="2"/>
</dbReference>
<dbReference type="PANTHER" id="PTHR46331:SF2">
    <property type="entry name" value="VALACYCLOVIR HYDROLASE"/>
    <property type="match status" value="1"/>
</dbReference>